<dbReference type="InterPro" id="IPR013221">
    <property type="entry name" value="Mur_ligase_cen"/>
</dbReference>
<keyword evidence="5" id="KW-0479">Metal-binding</keyword>
<dbReference type="InterPro" id="IPR018109">
    <property type="entry name" value="Folylpolyglutamate_synth_CS"/>
</dbReference>
<dbReference type="PANTHER" id="PTHR11136">
    <property type="entry name" value="FOLYLPOLYGLUTAMATE SYNTHASE-RELATED"/>
    <property type="match status" value="1"/>
</dbReference>
<dbReference type="EMBL" id="UINC01007670">
    <property type="protein sequence ID" value="SVA34530.1"/>
    <property type="molecule type" value="Genomic_DNA"/>
</dbReference>
<comment type="cofactor">
    <cofactor evidence="1">
        <name>Mg(2+)</name>
        <dbReference type="ChEBI" id="CHEBI:18420"/>
    </cofactor>
</comment>
<name>A0A381V2E1_9ZZZZ</name>
<comment type="catalytic activity">
    <reaction evidence="9">
        <text>(6S)-5,6,7,8-tetrahydrofolyl-(gamma-L-Glu)(n) + L-glutamate + ATP = (6S)-5,6,7,8-tetrahydrofolyl-(gamma-L-Glu)(n+1) + ADP + phosphate + H(+)</text>
        <dbReference type="Rhea" id="RHEA:10580"/>
        <dbReference type="Rhea" id="RHEA-COMP:14738"/>
        <dbReference type="Rhea" id="RHEA-COMP:14740"/>
        <dbReference type="ChEBI" id="CHEBI:15378"/>
        <dbReference type="ChEBI" id="CHEBI:29985"/>
        <dbReference type="ChEBI" id="CHEBI:30616"/>
        <dbReference type="ChEBI" id="CHEBI:43474"/>
        <dbReference type="ChEBI" id="CHEBI:141005"/>
        <dbReference type="ChEBI" id="CHEBI:456216"/>
        <dbReference type="EC" id="6.3.2.17"/>
    </reaction>
</comment>
<gene>
    <name evidence="11" type="ORF">METZ01_LOCUS87384</name>
</gene>
<dbReference type="GO" id="GO:0005524">
    <property type="term" value="F:ATP binding"/>
    <property type="evidence" value="ECO:0007669"/>
    <property type="project" value="UniProtKB-KW"/>
</dbReference>
<organism evidence="11">
    <name type="scientific">marine metagenome</name>
    <dbReference type="NCBI Taxonomy" id="408172"/>
    <lineage>
        <taxon>unclassified sequences</taxon>
        <taxon>metagenomes</taxon>
        <taxon>ecological metagenomes</taxon>
    </lineage>
</organism>
<evidence type="ECO:0000256" key="8">
    <source>
        <dbReference type="ARBA" id="ARBA00022842"/>
    </source>
</evidence>
<evidence type="ECO:0000256" key="5">
    <source>
        <dbReference type="ARBA" id="ARBA00022723"/>
    </source>
</evidence>
<keyword evidence="8" id="KW-0460">Magnesium</keyword>
<evidence type="ECO:0000256" key="2">
    <source>
        <dbReference type="ARBA" id="ARBA00008276"/>
    </source>
</evidence>
<dbReference type="InterPro" id="IPR036565">
    <property type="entry name" value="Mur-like_cat_sf"/>
</dbReference>
<dbReference type="PROSITE" id="PS01012">
    <property type="entry name" value="FOLYLPOLYGLU_SYNT_2"/>
    <property type="match status" value="1"/>
</dbReference>
<evidence type="ECO:0000313" key="11">
    <source>
        <dbReference type="EMBL" id="SVA34530.1"/>
    </source>
</evidence>
<evidence type="ECO:0000256" key="6">
    <source>
        <dbReference type="ARBA" id="ARBA00022741"/>
    </source>
</evidence>
<accession>A0A381V2E1</accession>
<dbReference type="GO" id="GO:0004326">
    <property type="term" value="F:tetrahydrofolylpolyglutamate synthase activity"/>
    <property type="evidence" value="ECO:0007669"/>
    <property type="project" value="UniProtKB-EC"/>
</dbReference>
<dbReference type="SUPFAM" id="SSF53623">
    <property type="entry name" value="MurD-like peptide ligases, catalytic domain"/>
    <property type="match status" value="1"/>
</dbReference>
<keyword evidence="4" id="KW-0436">Ligase</keyword>
<keyword evidence="7" id="KW-0067">ATP-binding</keyword>
<feature type="domain" description="Mur ligase central" evidence="10">
    <location>
        <begin position="6"/>
        <end position="219"/>
    </location>
</feature>
<dbReference type="GO" id="GO:0005737">
    <property type="term" value="C:cytoplasm"/>
    <property type="evidence" value="ECO:0007669"/>
    <property type="project" value="TreeGrafter"/>
</dbReference>
<dbReference type="Gene3D" id="3.90.190.20">
    <property type="entry name" value="Mur ligase, C-terminal domain"/>
    <property type="match status" value="1"/>
</dbReference>
<evidence type="ECO:0000259" key="10">
    <source>
        <dbReference type="Pfam" id="PF08245"/>
    </source>
</evidence>
<evidence type="ECO:0000256" key="9">
    <source>
        <dbReference type="ARBA" id="ARBA00047493"/>
    </source>
</evidence>
<sequence length="382" mass="42542">MKFIHVSGTNGKGSTCAFLYNILKQAGKKVGLYTSPHLLNFNERIRVNGHTISNDEIVIFMKNIQNHIRDIQPTFFETTTVMAFDHFSKHNVDIAIIETGLGGRLDSTNVIIPEVSVITSISMDHMDILGESIDQIAEEKAGIIKNSVPLIFVGQDENIHSIILEKARMKNSPVTVIYPNHATSIKVDFDGTSFCYNGSIFSISLSGEHQVLNCMTAVETAKKVCGNVNYNKISKACSFTKWPGRMERLPNHLIYYDVAHNASSISVIIDTVKTIHPEKLIIGLFCLKANKKINHIIDAINGHFSQLLVTSDEKGLLLPIDRLCSLLSHYQMKYTPISSVANGITILQKAEKKGLIGLIFGSHYIANEIYRAFEISFDRCDI</sequence>
<dbReference type="PANTHER" id="PTHR11136:SF0">
    <property type="entry name" value="DIHYDROFOLATE SYNTHETASE-RELATED"/>
    <property type="match status" value="1"/>
</dbReference>
<dbReference type="GO" id="GO:0046872">
    <property type="term" value="F:metal ion binding"/>
    <property type="evidence" value="ECO:0007669"/>
    <property type="project" value="UniProtKB-KW"/>
</dbReference>
<dbReference type="Gene3D" id="3.40.1190.10">
    <property type="entry name" value="Mur-like, catalytic domain"/>
    <property type="match status" value="1"/>
</dbReference>
<dbReference type="FunFam" id="3.40.1190.10:FF:000011">
    <property type="entry name" value="Folylpolyglutamate synthase/dihydrofolate synthase"/>
    <property type="match status" value="1"/>
</dbReference>
<evidence type="ECO:0000256" key="7">
    <source>
        <dbReference type="ARBA" id="ARBA00022840"/>
    </source>
</evidence>
<dbReference type="PIRSF" id="PIRSF001563">
    <property type="entry name" value="Folylpolyglu_synth"/>
    <property type="match status" value="1"/>
</dbReference>
<dbReference type="InterPro" id="IPR001645">
    <property type="entry name" value="Folylpolyglutamate_synth"/>
</dbReference>
<proteinExistence type="inferred from homology"/>
<dbReference type="AlphaFoldDB" id="A0A381V2E1"/>
<dbReference type="InterPro" id="IPR036615">
    <property type="entry name" value="Mur_ligase_C_dom_sf"/>
</dbReference>
<protein>
    <recommendedName>
        <fullName evidence="3">tetrahydrofolate synthase</fullName>
        <ecNumber evidence="3">6.3.2.17</ecNumber>
    </recommendedName>
</protein>
<dbReference type="GO" id="GO:0008841">
    <property type="term" value="F:dihydrofolate synthase activity"/>
    <property type="evidence" value="ECO:0007669"/>
    <property type="project" value="TreeGrafter"/>
</dbReference>
<comment type="similarity">
    <text evidence="2">Belongs to the folylpolyglutamate synthase family.</text>
</comment>
<dbReference type="PROSITE" id="PS01011">
    <property type="entry name" value="FOLYLPOLYGLU_SYNT_1"/>
    <property type="match status" value="1"/>
</dbReference>
<keyword evidence="6" id="KW-0547">Nucleotide-binding</keyword>
<evidence type="ECO:0000256" key="1">
    <source>
        <dbReference type="ARBA" id="ARBA00001946"/>
    </source>
</evidence>
<reference evidence="11" key="1">
    <citation type="submission" date="2018-05" db="EMBL/GenBank/DDBJ databases">
        <authorList>
            <person name="Lanie J.A."/>
            <person name="Ng W.-L."/>
            <person name="Kazmierczak K.M."/>
            <person name="Andrzejewski T.M."/>
            <person name="Davidsen T.M."/>
            <person name="Wayne K.J."/>
            <person name="Tettelin H."/>
            <person name="Glass J.I."/>
            <person name="Rusch D."/>
            <person name="Podicherti R."/>
            <person name="Tsui H.-C.T."/>
            <person name="Winkler M.E."/>
        </authorList>
    </citation>
    <scope>NUCLEOTIDE SEQUENCE</scope>
</reference>
<evidence type="ECO:0000256" key="3">
    <source>
        <dbReference type="ARBA" id="ARBA00013025"/>
    </source>
</evidence>
<dbReference type="SUPFAM" id="SSF53244">
    <property type="entry name" value="MurD-like peptide ligases, peptide-binding domain"/>
    <property type="match status" value="1"/>
</dbReference>
<dbReference type="NCBIfam" id="TIGR01499">
    <property type="entry name" value="folC"/>
    <property type="match status" value="1"/>
</dbReference>
<dbReference type="EC" id="6.3.2.17" evidence="3"/>
<dbReference type="Pfam" id="PF08245">
    <property type="entry name" value="Mur_ligase_M"/>
    <property type="match status" value="1"/>
</dbReference>
<evidence type="ECO:0000256" key="4">
    <source>
        <dbReference type="ARBA" id="ARBA00022598"/>
    </source>
</evidence>